<evidence type="ECO:0000256" key="7">
    <source>
        <dbReference type="ARBA" id="ARBA00023242"/>
    </source>
</evidence>
<dbReference type="SMART" id="SM00574">
    <property type="entry name" value="POX"/>
    <property type="match status" value="1"/>
</dbReference>
<dbReference type="GO" id="GO:0005634">
    <property type="term" value="C:nucleus"/>
    <property type="evidence" value="ECO:0007669"/>
    <property type="project" value="UniProtKB-SubCell"/>
</dbReference>
<keyword evidence="4 8" id="KW-0238">DNA-binding</keyword>
<feature type="domain" description="Homeobox" evidence="9">
    <location>
        <begin position="186"/>
        <end position="249"/>
    </location>
</feature>
<dbReference type="GO" id="GO:0006355">
    <property type="term" value="P:regulation of DNA-templated transcription"/>
    <property type="evidence" value="ECO:0007669"/>
    <property type="project" value="InterPro"/>
</dbReference>
<proteinExistence type="inferred from homology"/>
<evidence type="ECO:0000259" key="9">
    <source>
        <dbReference type="PROSITE" id="PS50071"/>
    </source>
</evidence>
<sequence>MFAKDRDCMRLLKFSLMATTHIQSSVLMGSKYFKAAQELLDEVVNFSNGVKEAKKVITKKKINREEDKDGDELTIEEKQELQLKKATLVRMFHEVKERYRQYLHQMQALIFTFEAVAGVGSAKTYTSLAMHTISKQFRCLCDAISDQIQEISKCLGEEDHFGPRLWVVNNQLGPQGVPQHVVMIKNNAWKPQRGLPERAVAILRSWLMENFLHPYPKVSEKNMLAKQTGLTRRQVTNWFINARVRLWKPMVEEMYLEETKNEEQSINSNGNSATRTDHSEYQLKSVTSLYSLQQNTVPGLMDVESYYSYPFVGGFAATTDVSLSLGLQHFEQIPQPSYYFISNDYLSFKNNMNMQNGRSFS</sequence>
<dbReference type="PANTHER" id="PTHR11850">
    <property type="entry name" value="HOMEOBOX PROTEIN TRANSCRIPTION FACTORS"/>
    <property type="match status" value="1"/>
</dbReference>
<protein>
    <submittedName>
        <fullName evidence="11">BEL1-like homeodomain protein 1</fullName>
    </submittedName>
</protein>
<accession>A0AB40ATP5</accession>
<dbReference type="RefSeq" id="XP_039118183.1">
    <property type="nucleotide sequence ID" value="XM_039262249.1"/>
</dbReference>
<dbReference type="AlphaFoldDB" id="A0AB40ATP5"/>
<dbReference type="GO" id="GO:0005737">
    <property type="term" value="C:cytoplasm"/>
    <property type="evidence" value="ECO:0007669"/>
    <property type="project" value="EnsemblPlants"/>
</dbReference>
<dbReference type="PROSITE" id="PS50071">
    <property type="entry name" value="HOMEOBOX_2"/>
    <property type="match status" value="1"/>
</dbReference>
<dbReference type="InterPro" id="IPR001356">
    <property type="entry name" value="HD"/>
</dbReference>
<dbReference type="GO" id="GO:0046982">
    <property type="term" value="F:protein heterodimerization activity"/>
    <property type="evidence" value="ECO:0007669"/>
    <property type="project" value="EnsemblPlants"/>
</dbReference>
<dbReference type="InterPro" id="IPR006563">
    <property type="entry name" value="POX_dom"/>
</dbReference>
<dbReference type="GO" id="GO:0003677">
    <property type="term" value="F:DNA binding"/>
    <property type="evidence" value="ECO:0007669"/>
    <property type="project" value="UniProtKB-UniRule"/>
</dbReference>
<evidence type="ECO:0000256" key="2">
    <source>
        <dbReference type="ARBA" id="ARBA00006454"/>
    </source>
</evidence>
<reference evidence="11" key="1">
    <citation type="submission" date="2025-08" db="UniProtKB">
        <authorList>
            <consortium name="RefSeq"/>
        </authorList>
    </citation>
    <scope>IDENTIFICATION</scope>
</reference>
<dbReference type="GO" id="GO:0010197">
    <property type="term" value="P:polar nucleus fusion"/>
    <property type="evidence" value="ECO:0007669"/>
    <property type="project" value="EnsemblPlants"/>
</dbReference>
<keyword evidence="10" id="KW-1185">Reference proteome</keyword>
<dbReference type="GO" id="GO:0042803">
    <property type="term" value="F:protein homodimerization activity"/>
    <property type="evidence" value="ECO:0007669"/>
    <property type="project" value="EnsemblPlants"/>
</dbReference>
<evidence type="ECO:0000256" key="1">
    <source>
        <dbReference type="ARBA" id="ARBA00004123"/>
    </source>
</evidence>
<keyword evidence="6" id="KW-0804">Transcription</keyword>
<dbReference type="Gene3D" id="1.10.10.60">
    <property type="entry name" value="Homeodomain-like"/>
    <property type="match status" value="1"/>
</dbReference>
<dbReference type="SUPFAM" id="SSF46689">
    <property type="entry name" value="Homeodomain-like"/>
    <property type="match status" value="1"/>
</dbReference>
<dbReference type="Proteomes" id="UP001515500">
    <property type="component" value="Unplaced"/>
</dbReference>
<evidence type="ECO:0000256" key="6">
    <source>
        <dbReference type="ARBA" id="ARBA00023163"/>
    </source>
</evidence>
<evidence type="ECO:0000256" key="3">
    <source>
        <dbReference type="ARBA" id="ARBA00023015"/>
    </source>
</evidence>
<keyword evidence="5 8" id="KW-0371">Homeobox</keyword>
<dbReference type="InterPro" id="IPR008422">
    <property type="entry name" value="KN_HD"/>
</dbReference>
<comment type="subcellular location">
    <subcellularLocation>
        <location evidence="1 8">Nucleus</location>
    </subcellularLocation>
</comment>
<keyword evidence="3" id="KW-0805">Transcription regulation</keyword>
<dbReference type="GO" id="GO:0009610">
    <property type="term" value="P:response to symbiotic fungus"/>
    <property type="evidence" value="ECO:0007669"/>
    <property type="project" value="EnsemblPlants"/>
</dbReference>
<evidence type="ECO:0000256" key="8">
    <source>
        <dbReference type="PROSITE-ProRule" id="PRU00108"/>
    </source>
</evidence>
<name>A0AB40ATP5_DIOCR</name>
<dbReference type="InterPro" id="IPR050224">
    <property type="entry name" value="TALE_homeobox"/>
</dbReference>
<organism evidence="10 11">
    <name type="scientific">Dioscorea cayennensis subsp. rotundata</name>
    <name type="common">White Guinea yam</name>
    <name type="synonym">Dioscorea rotundata</name>
    <dbReference type="NCBI Taxonomy" id="55577"/>
    <lineage>
        <taxon>Eukaryota</taxon>
        <taxon>Viridiplantae</taxon>
        <taxon>Streptophyta</taxon>
        <taxon>Embryophyta</taxon>
        <taxon>Tracheophyta</taxon>
        <taxon>Spermatophyta</taxon>
        <taxon>Magnoliopsida</taxon>
        <taxon>Liliopsida</taxon>
        <taxon>Dioscoreales</taxon>
        <taxon>Dioscoreaceae</taxon>
        <taxon>Dioscorea</taxon>
    </lineage>
</organism>
<evidence type="ECO:0000256" key="4">
    <source>
        <dbReference type="ARBA" id="ARBA00023125"/>
    </source>
</evidence>
<evidence type="ECO:0000313" key="10">
    <source>
        <dbReference type="Proteomes" id="UP001515500"/>
    </source>
</evidence>
<dbReference type="SMART" id="SM00389">
    <property type="entry name" value="HOX"/>
    <property type="match status" value="1"/>
</dbReference>
<dbReference type="GeneID" id="120254102"/>
<dbReference type="Pfam" id="PF07526">
    <property type="entry name" value="POX"/>
    <property type="match status" value="1"/>
</dbReference>
<dbReference type="GO" id="GO:0010201">
    <property type="term" value="P:response to continuous far red light stimulus by the high-irradiance response system"/>
    <property type="evidence" value="ECO:0007669"/>
    <property type="project" value="EnsemblPlants"/>
</dbReference>
<dbReference type="Pfam" id="PF05920">
    <property type="entry name" value="Homeobox_KN"/>
    <property type="match status" value="1"/>
</dbReference>
<gene>
    <name evidence="11" type="primary">LOC120254102</name>
</gene>
<keyword evidence="7 8" id="KW-0539">Nucleus</keyword>
<evidence type="ECO:0000256" key="5">
    <source>
        <dbReference type="ARBA" id="ARBA00023155"/>
    </source>
</evidence>
<dbReference type="InterPro" id="IPR009057">
    <property type="entry name" value="Homeodomain-like_sf"/>
</dbReference>
<dbReference type="GO" id="GO:0009737">
    <property type="term" value="P:response to abscisic acid"/>
    <property type="evidence" value="ECO:0007669"/>
    <property type="project" value="EnsemblPlants"/>
</dbReference>
<evidence type="ECO:0000313" key="11">
    <source>
        <dbReference type="RefSeq" id="XP_039118183.1"/>
    </source>
</evidence>
<feature type="DNA-binding region" description="Homeobox" evidence="8">
    <location>
        <begin position="188"/>
        <end position="250"/>
    </location>
</feature>
<comment type="similarity">
    <text evidence="2">Belongs to the TALE/BELL homeobox family.</text>
</comment>
<dbReference type="CDD" id="cd00086">
    <property type="entry name" value="homeodomain"/>
    <property type="match status" value="1"/>
</dbReference>